<evidence type="ECO:0000256" key="2">
    <source>
        <dbReference type="SAM" id="Phobius"/>
    </source>
</evidence>
<feature type="compositionally biased region" description="Polar residues" evidence="1">
    <location>
        <begin position="24"/>
        <end position="41"/>
    </location>
</feature>
<name>A0A8H6HR24_9AGAR</name>
<evidence type="ECO:0000256" key="1">
    <source>
        <dbReference type="SAM" id="MobiDB-lite"/>
    </source>
</evidence>
<sequence length="760" mass="86298">MSNGSHLPLNQPSGSFGRYRNEEQPTFVQGSSRTQDQSQPINHGDPTEPFDFGEESKESFRGNGFAREVVQKAETVIEDVRRRDLSKGLAVGRLYSIFDLDGEYSDSERRKRHEGFEQFTDEIEEEETVQKAAAREGKRVEKALAYRPNPDERESRASTPITDRYGLPGGRPRGKGRSASPNGETDPAVSGGKRIRIRRDQLPWAARDDEFASNTTDSSCLRNQELLRLFKLDISWTLSDIELSPTAPYGFPESEWRHILEGRHVNLDTVLGYLHFSDTLEPSSARMGDQEVIFTTAKAATRVTNAAEWTSAWDTASEAYEFIFEHRRRELRDYGNQIRRLFAARLPQAASRVIAYDDAVRKFVKGATAISLTDFHKFNHLADAHLSYDGIEAQRRERKGKGFSGGKGSSARSGRAAGVCNRYNEKGSVESGITESLHAKVQEAKRRNYVPKYVRYNDWGLPAPVRAIDWTETASPLPSPPSRVLDDPRVARTIEEHLDLFEVVTPIEIDNRVFDAPRWDGPARGFEPEPVRHYSLVDKEAMDKVPLDGMRSFGPILVEFRRRFPEARLILWKADVREAYRLIPMHPYWQIKQVEQVEGINYVTRCNVFGGTASQILFIAFMALVNWIAVYVFSISAISEYSDDHFGVAREDDVEWYEPYHKLMPTPQAQLLRVWDHLGVPHKESKQISGNPLTIIGISVDTSTMTLTLPPEAKSDLLEELDAWCDESGQFARRGATLKRWQQLAGWLNWSFNRTPGNPL</sequence>
<dbReference type="AlphaFoldDB" id="A0A8H6HR24"/>
<feature type="region of interest" description="Disordered" evidence="1">
    <location>
        <begin position="1"/>
        <end position="63"/>
    </location>
</feature>
<comment type="caution">
    <text evidence="3">The sequence shown here is derived from an EMBL/GenBank/DDBJ whole genome shotgun (WGS) entry which is preliminary data.</text>
</comment>
<feature type="region of interest" description="Disordered" evidence="1">
    <location>
        <begin position="397"/>
        <end position="417"/>
    </location>
</feature>
<evidence type="ECO:0000313" key="4">
    <source>
        <dbReference type="Proteomes" id="UP000521943"/>
    </source>
</evidence>
<dbReference type="Proteomes" id="UP000521943">
    <property type="component" value="Unassembled WGS sequence"/>
</dbReference>
<feature type="transmembrane region" description="Helical" evidence="2">
    <location>
        <begin position="616"/>
        <end position="638"/>
    </location>
</feature>
<evidence type="ECO:0008006" key="5">
    <source>
        <dbReference type="Google" id="ProtNLM"/>
    </source>
</evidence>
<protein>
    <recommendedName>
        <fullName evidence="5">Reverse transcriptase</fullName>
    </recommendedName>
</protein>
<keyword evidence="2" id="KW-1133">Transmembrane helix</keyword>
<feature type="compositionally biased region" description="Polar residues" evidence="1">
    <location>
        <begin position="1"/>
        <end position="14"/>
    </location>
</feature>
<keyword evidence="4" id="KW-1185">Reference proteome</keyword>
<gene>
    <name evidence="3" type="ORF">DFP72DRAFT_1135373</name>
</gene>
<dbReference type="OrthoDB" id="3245233at2759"/>
<accession>A0A8H6HR24</accession>
<organism evidence="3 4">
    <name type="scientific">Ephemerocybe angulata</name>
    <dbReference type="NCBI Taxonomy" id="980116"/>
    <lineage>
        <taxon>Eukaryota</taxon>
        <taxon>Fungi</taxon>
        <taxon>Dikarya</taxon>
        <taxon>Basidiomycota</taxon>
        <taxon>Agaricomycotina</taxon>
        <taxon>Agaricomycetes</taxon>
        <taxon>Agaricomycetidae</taxon>
        <taxon>Agaricales</taxon>
        <taxon>Agaricineae</taxon>
        <taxon>Psathyrellaceae</taxon>
        <taxon>Ephemerocybe</taxon>
    </lineage>
</organism>
<proteinExistence type="predicted"/>
<keyword evidence="2" id="KW-0472">Membrane</keyword>
<feature type="region of interest" description="Disordered" evidence="1">
    <location>
        <begin position="131"/>
        <end position="194"/>
    </location>
</feature>
<feature type="compositionally biased region" description="Basic and acidic residues" evidence="1">
    <location>
        <begin position="133"/>
        <end position="156"/>
    </location>
</feature>
<dbReference type="EMBL" id="JACGCI010000048">
    <property type="protein sequence ID" value="KAF6751620.1"/>
    <property type="molecule type" value="Genomic_DNA"/>
</dbReference>
<evidence type="ECO:0000313" key="3">
    <source>
        <dbReference type="EMBL" id="KAF6751620.1"/>
    </source>
</evidence>
<reference evidence="3 4" key="1">
    <citation type="submission" date="2020-07" db="EMBL/GenBank/DDBJ databases">
        <title>Comparative genomics of pyrophilous fungi reveals a link between fire events and developmental genes.</title>
        <authorList>
            <consortium name="DOE Joint Genome Institute"/>
            <person name="Steindorff A.S."/>
            <person name="Carver A."/>
            <person name="Calhoun S."/>
            <person name="Stillman K."/>
            <person name="Liu H."/>
            <person name="Lipzen A."/>
            <person name="Pangilinan J."/>
            <person name="Labutti K."/>
            <person name="Bruns T.D."/>
            <person name="Grigoriev I.V."/>
        </authorList>
    </citation>
    <scope>NUCLEOTIDE SEQUENCE [LARGE SCALE GENOMIC DNA]</scope>
    <source>
        <strain evidence="3 4">CBS 144469</strain>
    </source>
</reference>
<keyword evidence="2" id="KW-0812">Transmembrane</keyword>